<dbReference type="CDD" id="cd18577">
    <property type="entry name" value="ABC_6TM_Pgp_ABCB1_D1_like"/>
    <property type="match status" value="1"/>
</dbReference>
<dbReference type="InterPro" id="IPR039421">
    <property type="entry name" value="Type_1_exporter"/>
</dbReference>
<dbReference type="PROSITE" id="PS50893">
    <property type="entry name" value="ABC_TRANSPORTER_2"/>
    <property type="match status" value="2"/>
</dbReference>
<evidence type="ECO:0000256" key="6">
    <source>
        <dbReference type="ARBA" id="ARBA00022840"/>
    </source>
</evidence>
<dbReference type="SUPFAM" id="SSF90123">
    <property type="entry name" value="ABC transporter transmembrane region"/>
    <property type="match status" value="2"/>
</dbReference>
<keyword evidence="3" id="KW-0813">Transport</keyword>
<evidence type="ECO:0000259" key="11">
    <source>
        <dbReference type="PROSITE" id="PS50893"/>
    </source>
</evidence>
<gene>
    <name evidence="13" type="ORF">LTR05_006527</name>
</gene>
<protein>
    <submittedName>
        <fullName evidence="13">Uncharacterized protein</fullName>
    </submittedName>
</protein>
<evidence type="ECO:0000256" key="3">
    <source>
        <dbReference type="ARBA" id="ARBA00022448"/>
    </source>
</evidence>
<feature type="transmembrane region" description="Helical" evidence="10">
    <location>
        <begin position="765"/>
        <end position="793"/>
    </location>
</feature>
<evidence type="ECO:0000313" key="14">
    <source>
        <dbReference type="Proteomes" id="UP001309876"/>
    </source>
</evidence>
<dbReference type="Proteomes" id="UP001309876">
    <property type="component" value="Unassembled WGS sequence"/>
</dbReference>
<feature type="transmembrane region" description="Helical" evidence="10">
    <location>
        <begin position="85"/>
        <end position="106"/>
    </location>
</feature>
<dbReference type="PROSITE" id="PS50929">
    <property type="entry name" value="ABC_TM1F"/>
    <property type="match status" value="2"/>
</dbReference>
<keyword evidence="8 10" id="KW-0472">Membrane</keyword>
<dbReference type="FunFam" id="3.40.50.300:FF:000913">
    <property type="entry name" value="ABC multidrug transporter SitT"/>
    <property type="match status" value="1"/>
</dbReference>
<dbReference type="GO" id="GO:0016887">
    <property type="term" value="F:ATP hydrolysis activity"/>
    <property type="evidence" value="ECO:0007669"/>
    <property type="project" value="InterPro"/>
</dbReference>
<feature type="transmembrane region" description="Helical" evidence="10">
    <location>
        <begin position="158"/>
        <end position="177"/>
    </location>
</feature>
<keyword evidence="7 10" id="KW-1133">Transmembrane helix</keyword>
<dbReference type="Gene3D" id="1.20.1560.10">
    <property type="entry name" value="ABC transporter type 1, transmembrane domain"/>
    <property type="match status" value="2"/>
</dbReference>
<dbReference type="PANTHER" id="PTHR43394">
    <property type="entry name" value="ATP-DEPENDENT PERMEASE MDL1, MITOCHONDRIAL"/>
    <property type="match status" value="1"/>
</dbReference>
<feature type="region of interest" description="Disordered" evidence="9">
    <location>
        <begin position="650"/>
        <end position="698"/>
    </location>
</feature>
<dbReference type="FunFam" id="1.20.1560.10:FF:000057">
    <property type="entry name" value="ABC multidrug transporter SitT"/>
    <property type="match status" value="1"/>
</dbReference>
<dbReference type="Gene3D" id="3.40.50.300">
    <property type="entry name" value="P-loop containing nucleotide triphosphate hydrolases"/>
    <property type="match status" value="2"/>
</dbReference>
<sequence length="1302" mass="139920">MDSVGKFLRSPISFTKLLLSAEPSIQDIALLVIGFFAAIASGVPFPVLGILFGELIDDINGATCTNTNSNASTYQSSVDSKVLTVVYIALANLVLIYVYIVSWNLFGERLSLRIRERYLRSLLNKDVSFFDSKMSPGEVSNHLNADITTIQQGTSEKVGIVLNAISFFVTAYTIAFIKDAPLGGMLVSLTPAFLLMALVGGHFVGKYVGAMSANVSTASSLALESLSNLVVVHAFGANSKLETRFTEAISGARAAGIRKAVAASIQAGLLYFIAYSSNALAYWQGSRQIAATVASGGSGITVGTIYTVIFILVDATIILSTVAPFLQVFGAAQAASSKLEQNVQHTTSVSTSDNAERILDHFHPTVELRNVSFAYPSRPEVQVLRNVSLDFPATKHTAIVGMSGSGKSTIANLVLRLYDPTQGQLSVGGHSLRQLDLKSLRSCISLVQQEPCLFDRSILENIALGLVNSRKYTAFGAILHSGQLAEVAASMRNGSSLGSVASGNAIAEIFELVEAAAVAADADPFIRKLKHGYGTLVGTKGTLISGGQKQRISLARALVKDPDILVLDEATASLDSTSEMRIQAALTKASQGRTTITIAHRLSTIKDADNIVVMSEGNVVQQGKHVELIAQEGIYADLVHLQMQQPRAEQIGSEVDSIDSSFSSEGKNEDEKHTNSLATEMDPAAEVAESSDHTEDPDIDRQRSTVYILRTLAPLFRRALLVILIAFGAVIVVGGTYSASATIFGHTIGALSPCRSASSITSAGAFFALMFFVLAVVEFFANVVSWSGFGFLAEKVLHQVRILSFRSLMEQDLHWHESANRTPSSLLALITSDGNAVGSLTGSTIATIISIMVNLVAAIVLTHVLAWKIALVCLATVPLILGAGSMQLIVLTRFAAKHKAAFTRSVGIAVEGLDSIRTVSAYSLEEEVLQTYRRSLRKPTKEVTARSLYANMWLALAYGLPTFIYALAYWWGTKLIIAGEYSQVQFFIVLIALLVSAQLWGQLFTIAPDVTRAFAAVKRVVNLISLTQNSIEEPSTVDEEKASIPDNESTVQKSGGAHISFSRVNFSYPARPDIQVLRDFNLTIKPGQFAALVGPSGAGKSTVVALLERMYKPDSGTICLDNMDIGPAPVSFRDSIAFVPQDSVMFEGSIRFNVSLGARSDQTVSDAVIQDACEIANIHETIVNLPDGYETQCGTSGTQLSGGQKQRLAIARALVRRPRLLLLDESTSALDAESEQSFKDGLREARQKTGMTIVAIAHRLNTILSADIIFVIEEGRVADRGTHEELMARSESYRVNAKHQGF</sequence>
<dbReference type="Pfam" id="PF00664">
    <property type="entry name" value="ABC_membrane"/>
    <property type="match status" value="2"/>
</dbReference>
<keyword evidence="6" id="KW-0067">ATP-binding</keyword>
<keyword evidence="4 10" id="KW-0812">Transmembrane</keyword>
<dbReference type="PROSITE" id="PS00211">
    <property type="entry name" value="ABC_TRANSPORTER_1"/>
    <property type="match status" value="2"/>
</dbReference>
<feature type="domain" description="ABC transmembrane type-1" evidence="12">
    <location>
        <begin position="32"/>
        <end position="331"/>
    </location>
</feature>
<dbReference type="SUPFAM" id="SSF52540">
    <property type="entry name" value="P-loop containing nucleoside triphosphate hydrolases"/>
    <property type="match status" value="2"/>
</dbReference>
<feature type="domain" description="ABC transmembrane type-1" evidence="12">
    <location>
        <begin position="724"/>
        <end position="1012"/>
    </location>
</feature>
<evidence type="ECO:0000256" key="4">
    <source>
        <dbReference type="ARBA" id="ARBA00022692"/>
    </source>
</evidence>
<dbReference type="InterPro" id="IPR036640">
    <property type="entry name" value="ABC1_TM_sf"/>
</dbReference>
<evidence type="ECO:0000256" key="10">
    <source>
        <dbReference type="SAM" id="Phobius"/>
    </source>
</evidence>
<comment type="caution">
    <text evidence="13">The sequence shown here is derived from an EMBL/GenBank/DDBJ whole genome shotgun (WGS) entry which is preliminary data.</text>
</comment>
<dbReference type="CDD" id="cd18578">
    <property type="entry name" value="ABC_6TM_Pgp_ABCB1_D2_like"/>
    <property type="match status" value="1"/>
</dbReference>
<proteinExistence type="inferred from homology"/>
<dbReference type="GO" id="GO:0005524">
    <property type="term" value="F:ATP binding"/>
    <property type="evidence" value="ECO:0007669"/>
    <property type="project" value="UniProtKB-KW"/>
</dbReference>
<dbReference type="GO" id="GO:0090374">
    <property type="term" value="P:oligopeptide export from mitochondrion"/>
    <property type="evidence" value="ECO:0007669"/>
    <property type="project" value="TreeGrafter"/>
</dbReference>
<feature type="transmembrane region" description="Helical" evidence="10">
    <location>
        <begin position="28"/>
        <end position="52"/>
    </location>
</feature>
<dbReference type="GO" id="GO:0005743">
    <property type="term" value="C:mitochondrial inner membrane"/>
    <property type="evidence" value="ECO:0007669"/>
    <property type="project" value="TreeGrafter"/>
</dbReference>
<reference evidence="13 14" key="1">
    <citation type="submission" date="2023-08" db="EMBL/GenBank/DDBJ databases">
        <title>Black Yeasts Isolated from many extreme environments.</title>
        <authorList>
            <person name="Coleine C."/>
            <person name="Stajich J.E."/>
            <person name="Selbmann L."/>
        </authorList>
    </citation>
    <scope>NUCLEOTIDE SEQUENCE [LARGE SCALE GENOMIC DNA]</scope>
    <source>
        <strain evidence="13 14">CCFEE 5910</strain>
    </source>
</reference>
<dbReference type="InterPro" id="IPR027417">
    <property type="entry name" value="P-loop_NTPase"/>
</dbReference>
<comment type="subcellular location">
    <subcellularLocation>
        <location evidence="1">Membrane</location>
        <topology evidence="1">Multi-pass membrane protein</topology>
    </subcellularLocation>
</comment>
<dbReference type="Pfam" id="PF00005">
    <property type="entry name" value="ABC_tran"/>
    <property type="match status" value="2"/>
</dbReference>
<keyword evidence="5" id="KW-0547">Nucleotide-binding</keyword>
<dbReference type="GO" id="GO:0015421">
    <property type="term" value="F:ABC-type oligopeptide transporter activity"/>
    <property type="evidence" value="ECO:0007669"/>
    <property type="project" value="TreeGrafter"/>
</dbReference>
<organism evidence="13 14">
    <name type="scientific">Lithohypha guttulata</name>
    <dbReference type="NCBI Taxonomy" id="1690604"/>
    <lineage>
        <taxon>Eukaryota</taxon>
        <taxon>Fungi</taxon>
        <taxon>Dikarya</taxon>
        <taxon>Ascomycota</taxon>
        <taxon>Pezizomycotina</taxon>
        <taxon>Eurotiomycetes</taxon>
        <taxon>Chaetothyriomycetidae</taxon>
        <taxon>Chaetothyriales</taxon>
        <taxon>Trichomeriaceae</taxon>
        <taxon>Lithohypha</taxon>
    </lineage>
</organism>
<feature type="transmembrane region" description="Helical" evidence="10">
    <location>
        <begin position="183"/>
        <end position="204"/>
    </location>
</feature>
<feature type="compositionally biased region" description="Low complexity" evidence="9">
    <location>
        <begin position="653"/>
        <end position="665"/>
    </location>
</feature>
<evidence type="ECO:0000259" key="12">
    <source>
        <dbReference type="PROSITE" id="PS50929"/>
    </source>
</evidence>
<dbReference type="InterPro" id="IPR011527">
    <property type="entry name" value="ABC1_TM_dom"/>
</dbReference>
<feature type="transmembrane region" description="Helical" evidence="10">
    <location>
        <begin position="845"/>
        <end position="863"/>
    </location>
</feature>
<name>A0AAN7SVD6_9EURO</name>
<dbReference type="InterPro" id="IPR003593">
    <property type="entry name" value="AAA+_ATPase"/>
</dbReference>
<evidence type="ECO:0000256" key="8">
    <source>
        <dbReference type="ARBA" id="ARBA00023136"/>
    </source>
</evidence>
<dbReference type="PANTHER" id="PTHR43394:SF27">
    <property type="entry name" value="ATP-DEPENDENT TRANSLOCASE ABCB1-LIKE"/>
    <property type="match status" value="1"/>
</dbReference>
<feature type="transmembrane region" description="Helical" evidence="10">
    <location>
        <begin position="984"/>
        <end position="1004"/>
    </location>
</feature>
<dbReference type="InterPro" id="IPR017871">
    <property type="entry name" value="ABC_transporter-like_CS"/>
</dbReference>
<evidence type="ECO:0000256" key="9">
    <source>
        <dbReference type="SAM" id="MobiDB-lite"/>
    </source>
</evidence>
<dbReference type="SMART" id="SM00382">
    <property type="entry name" value="AAA"/>
    <property type="match status" value="2"/>
</dbReference>
<keyword evidence="14" id="KW-1185">Reference proteome</keyword>
<evidence type="ECO:0000256" key="1">
    <source>
        <dbReference type="ARBA" id="ARBA00004141"/>
    </source>
</evidence>
<dbReference type="InterPro" id="IPR003439">
    <property type="entry name" value="ABC_transporter-like_ATP-bd"/>
</dbReference>
<evidence type="ECO:0000256" key="2">
    <source>
        <dbReference type="ARBA" id="ARBA00007577"/>
    </source>
</evidence>
<evidence type="ECO:0000256" key="5">
    <source>
        <dbReference type="ARBA" id="ARBA00022741"/>
    </source>
</evidence>
<feature type="transmembrane region" description="Helical" evidence="10">
    <location>
        <begin position="303"/>
        <end position="329"/>
    </location>
</feature>
<feature type="domain" description="ABC transporter" evidence="11">
    <location>
        <begin position="366"/>
        <end position="641"/>
    </location>
</feature>
<evidence type="ECO:0000256" key="7">
    <source>
        <dbReference type="ARBA" id="ARBA00022989"/>
    </source>
</evidence>
<evidence type="ECO:0000313" key="13">
    <source>
        <dbReference type="EMBL" id="KAK5082647.1"/>
    </source>
</evidence>
<accession>A0AAN7SVD6</accession>
<feature type="transmembrane region" description="Helical" evidence="10">
    <location>
        <begin position="869"/>
        <end position="891"/>
    </location>
</feature>
<dbReference type="EMBL" id="JAVRRJ010000007">
    <property type="protein sequence ID" value="KAK5082647.1"/>
    <property type="molecule type" value="Genomic_DNA"/>
</dbReference>
<feature type="transmembrane region" description="Helical" evidence="10">
    <location>
        <begin position="948"/>
        <end position="972"/>
    </location>
</feature>
<feature type="transmembrane region" description="Helical" evidence="10">
    <location>
        <begin position="719"/>
        <end position="745"/>
    </location>
</feature>
<feature type="domain" description="ABC transporter" evidence="11">
    <location>
        <begin position="1059"/>
        <end position="1299"/>
    </location>
</feature>
<comment type="similarity">
    <text evidence="2">Belongs to the ABC transporter superfamily. ABCB family. Multidrug resistance exporter (TC 3.A.1.201) subfamily.</text>
</comment>